<evidence type="ECO:0000313" key="2">
    <source>
        <dbReference type="Proteomes" id="UP000031668"/>
    </source>
</evidence>
<reference evidence="1 2" key="1">
    <citation type="journal article" date="2014" name="Genome Biol. Evol.">
        <title>The genome of the myxosporean Thelohanellus kitauei shows adaptations to nutrient acquisition within its fish host.</title>
        <authorList>
            <person name="Yang Y."/>
            <person name="Xiong J."/>
            <person name="Zhou Z."/>
            <person name="Huo F."/>
            <person name="Miao W."/>
            <person name="Ran C."/>
            <person name="Liu Y."/>
            <person name="Zhang J."/>
            <person name="Feng J."/>
            <person name="Wang M."/>
            <person name="Wang M."/>
            <person name="Wang L."/>
            <person name="Yao B."/>
        </authorList>
    </citation>
    <scope>NUCLEOTIDE SEQUENCE [LARGE SCALE GENOMIC DNA]</scope>
    <source>
        <strain evidence="1">Wuqing</strain>
    </source>
</reference>
<sequence length="148" mass="17286">MLTASIKLITSQIYLPSCKGNDDTIMMYAAIEADLMNVPFCAPADDPYNDDHYISHIRGDISYNSSYLFEKWFRDVVSKQIFDLDKCFIIKDENILSIQRFIDYVKIQGIPKENYTRMMISAQCYLQSAVNDFYHVKPTFESKNEFDQ</sequence>
<accession>A0A0C2MZT2</accession>
<dbReference type="EMBL" id="JWZT01002341">
    <property type="protein sequence ID" value="KII69605.1"/>
    <property type="molecule type" value="Genomic_DNA"/>
</dbReference>
<evidence type="ECO:0000313" key="1">
    <source>
        <dbReference type="EMBL" id="KII69605.1"/>
    </source>
</evidence>
<proteinExistence type="predicted"/>
<keyword evidence="2" id="KW-1185">Reference proteome</keyword>
<organism evidence="1 2">
    <name type="scientific">Thelohanellus kitauei</name>
    <name type="common">Myxosporean</name>
    <dbReference type="NCBI Taxonomy" id="669202"/>
    <lineage>
        <taxon>Eukaryota</taxon>
        <taxon>Metazoa</taxon>
        <taxon>Cnidaria</taxon>
        <taxon>Myxozoa</taxon>
        <taxon>Myxosporea</taxon>
        <taxon>Bivalvulida</taxon>
        <taxon>Platysporina</taxon>
        <taxon>Myxobolidae</taxon>
        <taxon>Thelohanellus</taxon>
    </lineage>
</organism>
<dbReference type="AlphaFoldDB" id="A0A0C2MZT2"/>
<gene>
    <name evidence="1" type="ORF">RF11_06541</name>
</gene>
<protein>
    <submittedName>
        <fullName evidence="1">Uncharacterized protein</fullName>
    </submittedName>
</protein>
<dbReference type="Proteomes" id="UP000031668">
    <property type="component" value="Unassembled WGS sequence"/>
</dbReference>
<name>A0A0C2MZT2_THEKT</name>
<comment type="caution">
    <text evidence="1">The sequence shown here is derived from an EMBL/GenBank/DDBJ whole genome shotgun (WGS) entry which is preliminary data.</text>
</comment>